<dbReference type="PANTHER" id="PTHR47691">
    <property type="entry name" value="REGULATOR-RELATED"/>
    <property type="match status" value="1"/>
</dbReference>
<dbReference type="Gene3D" id="1.10.10.10">
    <property type="entry name" value="Winged helix-like DNA-binding domain superfamily/Winged helix DNA-binding domain"/>
    <property type="match status" value="1"/>
</dbReference>
<dbReference type="Pfam" id="PF03704">
    <property type="entry name" value="BTAD"/>
    <property type="match status" value="1"/>
</dbReference>
<organism evidence="2 3">
    <name type="scientific">Kibdelosporangium aridum</name>
    <dbReference type="NCBI Taxonomy" id="2030"/>
    <lineage>
        <taxon>Bacteria</taxon>
        <taxon>Bacillati</taxon>
        <taxon>Actinomycetota</taxon>
        <taxon>Actinomycetes</taxon>
        <taxon>Pseudonocardiales</taxon>
        <taxon>Pseudonocardiaceae</taxon>
        <taxon>Kibdelosporangium</taxon>
    </lineage>
</organism>
<dbReference type="EMBL" id="QHKI01000008">
    <property type="protein sequence ID" value="RSM86613.1"/>
    <property type="molecule type" value="Genomic_DNA"/>
</dbReference>
<dbReference type="SUPFAM" id="SSF52540">
    <property type="entry name" value="P-loop containing nucleoside triphosphate hydrolases"/>
    <property type="match status" value="1"/>
</dbReference>
<dbReference type="InterPro" id="IPR036388">
    <property type="entry name" value="WH-like_DNA-bd_sf"/>
</dbReference>
<dbReference type="PANTHER" id="PTHR47691:SF3">
    <property type="entry name" value="HTH-TYPE TRANSCRIPTIONAL REGULATOR RV0890C-RELATED"/>
    <property type="match status" value="1"/>
</dbReference>
<evidence type="ECO:0000259" key="1">
    <source>
        <dbReference type="SMART" id="SM01043"/>
    </source>
</evidence>
<sequence length="1018" mass="109970">MTDLILLSRVAFRGRQIKGARLIGLLALLAGDLRTGCGIGRLVDGLWPDKQPEHPVNAVQVLVSRARALLGPEVIVSTPTGYRLALAENQVDSSAVLLSASAAGRESRTDDHVAALAHAEAGLALWDEPPSIALPATSSDDPLTVLRAERALTYHSLVRIRALTLSRLGRHAAAFPDLTALVAQSPRDEELLLELLRCEHATIGAAAALTRYEGYRRSLRDELGTDPGPALLAMYEQLLQGRPPTVRYGVLYDSNTLLGREDDIAAVTALLQTARVTSIVGPGGLGKTRLAHVVSRHAEHRAVYFVPLVGLTEGVAAAVESAVETTDLAAALGGALLVLDNCEHVLDEVADVVRTLISRNEDVRVLTTSRAPLGLSSEAVYLLPELDLPVAVELFRQRANAARPGVSLPDEAVERLCRKLDCLPLALELAAARVRVMSAEEILDRLTDRFALLRGGARDSPERHHTLQSVVDWSWQLLDPDGQAALPVLSVFPDGFTAEAARYLLGSDHALEQLVDQSLLKVSETKAGTRFRMLETVREFGAQRRGPDALAGFLAWTRHFGQTNHESLFRANPFAAADVIRAEQDNLMHALRIGLANNDAPTVAATAAVLAALWTVESNYPRMYALTKETAWILSHYHPGPDYVDVTRAAVVLCMSNFFVVEGPRPSRGLLTLRRLPAQPVGDSPLRAAAVTLAAAPEYWADNQAALKTLCDDPNPLVAGIANCVAGYVYRALNNLDAAVAAVDRAIEALSGTGAPWLRIGAFGIGAGMCFHAGLTAKSRAYMEMALPLLAELAAWSDVAQVRWGMVQVNLHLGEIDEAERWLALTTLNKADDVVNELLPDAGARAEIALARGEIDAGLRQWRRAVDQMRNRQSRTFKVETPGLEPWVLEHEATAVVAHAQHGRLDLVADIVEALPGKLMTVLKNPVTAPSPYVVDHALVGVMLVALAHVDSHDAARMVALAQRFHYLGGFQPTMSVPRVRQLPDGVDVKAYHEAVSEYATMRTIELRPAALALLEAR</sequence>
<proteinExistence type="predicted"/>
<gene>
    <name evidence="2" type="ORF">DMH04_13295</name>
</gene>
<dbReference type="OrthoDB" id="9812579at2"/>
<protein>
    <submittedName>
        <fullName evidence="2">LuxR family transcriptional regulator</fullName>
    </submittedName>
</protein>
<dbReference type="Gene3D" id="3.40.50.300">
    <property type="entry name" value="P-loop containing nucleotide triphosphate hydrolases"/>
    <property type="match status" value="1"/>
</dbReference>
<name>A0A428ZET3_KIBAR</name>
<accession>A0A428ZET3</accession>
<dbReference type="Gene3D" id="1.25.40.10">
    <property type="entry name" value="Tetratricopeptide repeat domain"/>
    <property type="match status" value="2"/>
</dbReference>
<feature type="domain" description="Bacterial transcriptional activator" evidence="1">
    <location>
        <begin position="91"/>
        <end position="239"/>
    </location>
</feature>
<dbReference type="SUPFAM" id="SSF48452">
    <property type="entry name" value="TPR-like"/>
    <property type="match status" value="2"/>
</dbReference>
<dbReference type="SMART" id="SM01043">
    <property type="entry name" value="BTAD"/>
    <property type="match status" value="1"/>
</dbReference>
<dbReference type="InterPro" id="IPR011990">
    <property type="entry name" value="TPR-like_helical_dom_sf"/>
</dbReference>
<reference evidence="2 3" key="1">
    <citation type="submission" date="2018-05" db="EMBL/GenBank/DDBJ databases">
        <title>Evolution of GPA BGCs.</title>
        <authorList>
            <person name="Waglechner N."/>
            <person name="Wright G.D."/>
        </authorList>
    </citation>
    <scope>NUCLEOTIDE SEQUENCE [LARGE SCALE GENOMIC DNA]</scope>
    <source>
        <strain evidence="2 3">A82846</strain>
    </source>
</reference>
<dbReference type="InterPro" id="IPR005158">
    <property type="entry name" value="BTAD"/>
</dbReference>
<dbReference type="InterPro" id="IPR027417">
    <property type="entry name" value="P-loop_NTPase"/>
</dbReference>
<comment type="caution">
    <text evidence="2">The sequence shown here is derived from an EMBL/GenBank/DDBJ whole genome shotgun (WGS) entry which is preliminary data.</text>
</comment>
<dbReference type="Proteomes" id="UP000287547">
    <property type="component" value="Unassembled WGS sequence"/>
</dbReference>
<dbReference type="AlphaFoldDB" id="A0A428ZET3"/>
<evidence type="ECO:0000313" key="3">
    <source>
        <dbReference type="Proteomes" id="UP000287547"/>
    </source>
</evidence>
<dbReference type="RefSeq" id="WP_037270479.1">
    <property type="nucleotide sequence ID" value="NZ_QHKI01000008.1"/>
</dbReference>
<evidence type="ECO:0000313" key="2">
    <source>
        <dbReference type="EMBL" id="RSM86613.1"/>
    </source>
</evidence>